<reference evidence="1 2" key="1">
    <citation type="journal article" date="2012" name="J. Bacteriol.">
        <title>Genome Sequence of the Halotolerant Bacterium Imtechella halotolerans K1T.</title>
        <authorList>
            <person name="Kumar S."/>
            <person name="Vikram S."/>
            <person name="Subramanian S."/>
            <person name="Raghava G.P."/>
            <person name="Pinnaka A.K."/>
        </authorList>
    </citation>
    <scope>NUCLEOTIDE SEQUENCE [LARGE SCALE GENOMIC DNA]</scope>
    <source>
        <strain evidence="1 2">K1</strain>
    </source>
</reference>
<proteinExistence type="predicted"/>
<dbReference type="SUPFAM" id="SSF101898">
    <property type="entry name" value="NHL repeat"/>
    <property type="match status" value="1"/>
</dbReference>
<dbReference type="eggNOG" id="ENOG502ZM6C">
    <property type="taxonomic scope" value="Bacteria"/>
</dbReference>
<dbReference type="Proteomes" id="UP000005938">
    <property type="component" value="Unassembled WGS sequence"/>
</dbReference>
<accession>I0WBX8</accession>
<evidence type="ECO:0000313" key="1">
    <source>
        <dbReference type="EMBL" id="EID73894.1"/>
    </source>
</evidence>
<name>I0WBX8_9FLAO</name>
<dbReference type="OrthoDB" id="1435536at2"/>
<dbReference type="RefSeq" id="WP_008240110.1">
    <property type="nucleotide sequence ID" value="NZ_AJJU01000017.1"/>
</dbReference>
<organism evidence="1 2">
    <name type="scientific">Imtechella halotolerans K1</name>
    <dbReference type="NCBI Taxonomy" id="946077"/>
    <lineage>
        <taxon>Bacteria</taxon>
        <taxon>Pseudomonadati</taxon>
        <taxon>Bacteroidota</taxon>
        <taxon>Flavobacteriia</taxon>
        <taxon>Flavobacteriales</taxon>
        <taxon>Flavobacteriaceae</taxon>
        <taxon>Imtechella</taxon>
    </lineage>
</organism>
<sequence>MKVLDIRNILVGIVLFFTTSFVAAHPTGNMITLGEHVLWSYINPINDPTHYACVMIWKKGTQPKVLLQSAFPASDFMLSTKNDEIYIIERKFLETSDEFHVRILKTSIGKEPTVIWDWFKDEYRIGEGGFFMKSDTHLVFGKYPNVYSLEKGAQPTKYFQFTHPINRIRMVENSQILLIGDNSCYLVKHDGSIIRQWDKLIDENVKNAPLNRNQLFDADYANKELLISYWGKRSFELIELNGKRHVILQETSPVTPHWVAFWNQGKLLFSSKLRFDGSTPKPLLTLIDHHNNQTKVWSIP</sequence>
<protein>
    <submittedName>
        <fullName evidence="1">Uncharacterized protein</fullName>
    </submittedName>
</protein>
<dbReference type="EMBL" id="AJJU01000017">
    <property type="protein sequence ID" value="EID73894.1"/>
    <property type="molecule type" value="Genomic_DNA"/>
</dbReference>
<dbReference type="AlphaFoldDB" id="I0WBX8"/>
<gene>
    <name evidence="1" type="ORF">W5A_10025</name>
</gene>
<keyword evidence="2" id="KW-1185">Reference proteome</keyword>
<comment type="caution">
    <text evidence="1">The sequence shown here is derived from an EMBL/GenBank/DDBJ whole genome shotgun (WGS) entry which is preliminary data.</text>
</comment>
<evidence type="ECO:0000313" key="2">
    <source>
        <dbReference type="Proteomes" id="UP000005938"/>
    </source>
</evidence>